<sequence length="918" mass="99637">MKLVSIAFLMVCCVGFTEGSGPAPLSCEAGRFLFKHQCVLCHPTCSACDGHELFECTTCGVDEDGHERFLHQGRCRLHCPRGFFSDRGRRVCLPCIADCELCADGTVCAKCREHYKLLNGVCQTASCELGQVEDPDTGECLDCEVGCNTCSTDDPGVCSSCIESHFFFRHQCRRHCPQGTYEDPGRRLCQACPIPCTDCRSDAHCLACQTGYFTNDGECVKQCPRQTFADTNGWRCQSCHSSCQTCHGPRSTHCDSCVGENSSVHGQCPLVTCPEGQYSNGKSGQCHSCDTSCKTCFGPQALDCSSCFTGHLLDQESSCVEHCPLGSYANTSTQLCEACSPNCEACLGSRDVCTSCSTSSYIFLHQGRCWSNCPEGFFETTEGSCQACDDSCLTCDGTQTQCLSCGEGRFLESGTCRLNCSLRTYPAEDGTCRRCPPHCDVCLDERTCFRCSFLYLILNGACKASCPTGYYDDMEEDRCGTCHPTCSTCFGPLADDCETCSDATPKLYDGGCSKDCPPGTYYETAAMECQECHQTCAGCSGPEANQCTQCERGLVLDPNTLLCGVTGDTACPPRTYLHDDQFTCMACHRQCLSCGGPGQDQCQTCAEPKFLYTPNWMQTELRYGFVHHVTTCPSGYYRQGSSCEECDRSCEQCTGPGPESCQACSAPLLELQGTRLCVERCPRRFYERHGVCLRCHVSCQTCTDAAPQSCETCDWGNTFKDNVCYPRCGEGHYYAQEASRPTDICKPCHRSCRHCSGPGPAHCLSCLPEFGLHAGESRCAPCCQTRQNDTDCCVCDTRTALCTEAPPPKPGDLVRTADGELDAGEGEGHASAALPTALLLALGSALAVFALVKARAKKRLCWRRSYERLSGSASGAMPHGVPEPDSGDEADVVYTAKGGAVYRRYSFYQDQDGTAQHG</sequence>
<feature type="signal peptide" evidence="7">
    <location>
        <begin position="1"/>
        <end position="19"/>
    </location>
</feature>
<feature type="chain" id="PRO_5040315155" description="TNFR-Cys domain-containing protein" evidence="7">
    <location>
        <begin position="20"/>
        <end position="918"/>
    </location>
</feature>
<dbReference type="PROSITE" id="PS50050">
    <property type="entry name" value="TNFR_NGFR_2"/>
    <property type="match status" value="1"/>
</dbReference>
<dbReference type="CDD" id="cd00064">
    <property type="entry name" value="FU"/>
    <property type="match status" value="6"/>
</dbReference>
<dbReference type="GO" id="GO:0005576">
    <property type="term" value="C:extracellular region"/>
    <property type="evidence" value="ECO:0007669"/>
    <property type="project" value="UniProtKB-SubCell"/>
</dbReference>
<evidence type="ECO:0000256" key="6">
    <source>
        <dbReference type="SAM" id="Phobius"/>
    </source>
</evidence>
<dbReference type="SUPFAM" id="SSF57184">
    <property type="entry name" value="Growth factor receptor domain"/>
    <property type="match status" value="6"/>
</dbReference>
<feature type="transmembrane region" description="Helical" evidence="6">
    <location>
        <begin position="832"/>
        <end position="854"/>
    </location>
</feature>
<dbReference type="PANTHER" id="PTHR15332:SF175">
    <property type="entry name" value="PROPROTEIN CONVERTASE SUBTILISIN_KEXIN TYPE 5-LIKE"/>
    <property type="match status" value="1"/>
</dbReference>
<dbReference type="Proteomes" id="UP001148018">
    <property type="component" value="Unassembled WGS sequence"/>
</dbReference>
<dbReference type="Gene3D" id="2.10.220.10">
    <property type="entry name" value="Hormone Receptor, Insulin-like Growth Factor Receptor 1, Chain A, domain 2"/>
    <property type="match status" value="8"/>
</dbReference>
<evidence type="ECO:0000256" key="1">
    <source>
        <dbReference type="ARBA" id="ARBA00004613"/>
    </source>
</evidence>
<comment type="subcellular location">
    <subcellularLocation>
        <location evidence="1">Secreted</location>
    </subcellularLocation>
</comment>
<evidence type="ECO:0000256" key="3">
    <source>
        <dbReference type="ARBA" id="ARBA00022729"/>
    </source>
</evidence>
<reference evidence="9" key="1">
    <citation type="submission" date="2022-07" db="EMBL/GenBank/DDBJ databases">
        <title>Chromosome-level genome of Muraenolepis orangiensis.</title>
        <authorList>
            <person name="Kim J."/>
        </authorList>
    </citation>
    <scope>NUCLEOTIDE SEQUENCE</scope>
    <source>
        <strain evidence="9">KU_S4_2022</strain>
        <tissue evidence="9">Muscle</tissue>
    </source>
</reference>
<comment type="caution">
    <text evidence="9">The sequence shown here is derived from an EMBL/GenBank/DDBJ whole genome shotgun (WGS) entry which is preliminary data.</text>
</comment>
<keyword evidence="4" id="KW-0325">Glycoprotein</keyword>
<dbReference type="InterPro" id="IPR009030">
    <property type="entry name" value="Growth_fac_rcpt_cys_sf"/>
</dbReference>
<keyword evidence="6" id="KW-1133">Transmembrane helix</keyword>
<name>A0A9Q0DZC7_9TELE</name>
<dbReference type="InterPro" id="IPR000742">
    <property type="entry name" value="EGF"/>
</dbReference>
<dbReference type="PANTHER" id="PTHR15332">
    <property type="entry name" value="PROPROTEIN CONVERTASE SUBTILISIN_KEXIN TYPE 5-LIKE"/>
    <property type="match status" value="1"/>
</dbReference>
<feature type="repeat" description="TNFR-Cys" evidence="5">
    <location>
        <begin position="515"/>
        <end position="571"/>
    </location>
</feature>
<organism evidence="9 10">
    <name type="scientific">Muraenolepis orangiensis</name>
    <name type="common">Patagonian moray cod</name>
    <dbReference type="NCBI Taxonomy" id="630683"/>
    <lineage>
        <taxon>Eukaryota</taxon>
        <taxon>Metazoa</taxon>
        <taxon>Chordata</taxon>
        <taxon>Craniata</taxon>
        <taxon>Vertebrata</taxon>
        <taxon>Euteleostomi</taxon>
        <taxon>Actinopterygii</taxon>
        <taxon>Neopterygii</taxon>
        <taxon>Teleostei</taxon>
        <taxon>Neoteleostei</taxon>
        <taxon>Acanthomorphata</taxon>
        <taxon>Zeiogadaria</taxon>
        <taxon>Gadariae</taxon>
        <taxon>Gadiformes</taxon>
        <taxon>Muraenolepidoidei</taxon>
        <taxon>Muraenolepididae</taxon>
        <taxon>Muraenolepis</taxon>
    </lineage>
</organism>
<keyword evidence="2" id="KW-0964">Secreted</keyword>
<evidence type="ECO:0000259" key="8">
    <source>
        <dbReference type="PROSITE" id="PS50050"/>
    </source>
</evidence>
<dbReference type="OrthoDB" id="300641at2759"/>
<dbReference type="InterPro" id="IPR001368">
    <property type="entry name" value="TNFR/NGFR_Cys_rich_reg"/>
</dbReference>
<dbReference type="AlphaFoldDB" id="A0A9Q0DZC7"/>
<keyword evidence="10" id="KW-1185">Reference proteome</keyword>
<keyword evidence="3 7" id="KW-0732">Signal</keyword>
<evidence type="ECO:0000256" key="7">
    <source>
        <dbReference type="SAM" id="SignalP"/>
    </source>
</evidence>
<keyword evidence="6" id="KW-0812">Transmembrane</keyword>
<gene>
    <name evidence="9" type="ORF">NHX12_002364</name>
</gene>
<dbReference type="InterPro" id="IPR006212">
    <property type="entry name" value="Furin_repeat"/>
</dbReference>
<evidence type="ECO:0000313" key="10">
    <source>
        <dbReference type="Proteomes" id="UP001148018"/>
    </source>
</evidence>
<evidence type="ECO:0000256" key="4">
    <source>
        <dbReference type="ARBA" id="ARBA00023180"/>
    </source>
</evidence>
<keyword evidence="6" id="KW-0472">Membrane</keyword>
<protein>
    <recommendedName>
        <fullName evidence="8">TNFR-Cys domain-containing protein</fullName>
    </recommendedName>
</protein>
<feature type="domain" description="TNFR-Cys" evidence="8">
    <location>
        <begin position="515"/>
        <end position="571"/>
    </location>
</feature>
<evidence type="ECO:0000256" key="5">
    <source>
        <dbReference type="PROSITE-ProRule" id="PRU00206"/>
    </source>
</evidence>
<accession>A0A9Q0DZC7</accession>
<proteinExistence type="predicted"/>
<comment type="caution">
    <text evidence="5">Lacks conserved residue(s) required for the propagation of feature annotation.</text>
</comment>
<dbReference type="SMART" id="SM00261">
    <property type="entry name" value="FU"/>
    <property type="match status" value="15"/>
</dbReference>
<evidence type="ECO:0000313" key="9">
    <source>
        <dbReference type="EMBL" id="KAJ3595955.1"/>
    </source>
</evidence>
<dbReference type="Pfam" id="PF15913">
    <property type="entry name" value="Furin-like_2"/>
    <property type="match status" value="1"/>
</dbReference>
<dbReference type="SMART" id="SM00181">
    <property type="entry name" value="EGF"/>
    <property type="match status" value="8"/>
</dbReference>
<dbReference type="InterPro" id="IPR043601">
    <property type="entry name" value="Rspo_Fu-CRD_dom"/>
</dbReference>
<dbReference type="EMBL" id="JANIIK010000110">
    <property type="protein sequence ID" value="KAJ3595955.1"/>
    <property type="molecule type" value="Genomic_DNA"/>
</dbReference>
<evidence type="ECO:0000256" key="2">
    <source>
        <dbReference type="ARBA" id="ARBA00022525"/>
    </source>
</evidence>